<name>A0ABQ7MME1_BRACM</name>
<sequence>MELCIGLPIVECLVNIVFKPLISLQRDSNSINCNLPTKGSSIYDPIPRSLDVYRGCRFSYLEQKCDTRNIEIWVTKEKIKNREGEAVEWMKFMNVLVPEWSSFKVSFWYPPSYFIDDKSLSLVLCGYNEERKATIYIAKGDKFNEIKINDLVEDYPRQRTYFPSLVQVPTSTMSSRRPVESRFTLPKGVEVSNGVGGNEWDDGFFDLIEKIYVGESNLGGVTDVFLKCDYVKDNMNVVGAGHWSAKTLIPELYDIKLIADDDYVEAIEGTYTESRITFIMFRTHKKTSRPLHCGMFNGKPFVL</sequence>
<dbReference type="InterPro" id="IPR017451">
    <property type="entry name" value="F-box-assoc_interact_dom"/>
</dbReference>
<protein>
    <recommendedName>
        <fullName evidence="3">Jacalin-type lectin domain-containing protein</fullName>
    </recommendedName>
</protein>
<dbReference type="InterPro" id="IPR001229">
    <property type="entry name" value="Jacalin-like_lectin_dom"/>
</dbReference>
<comment type="caution">
    <text evidence="4">The sequence shown here is derived from an EMBL/GenBank/DDBJ whole genome shotgun (WGS) entry which is preliminary data.</text>
</comment>
<dbReference type="NCBIfam" id="TIGR01640">
    <property type="entry name" value="F_box_assoc_1"/>
    <property type="match status" value="1"/>
</dbReference>
<dbReference type="PANTHER" id="PTHR47293">
    <property type="entry name" value="JACALIN-RELATED LECTIN 3"/>
    <property type="match status" value="1"/>
</dbReference>
<comment type="similarity">
    <text evidence="1">Belongs to the jacalin lectin family.</text>
</comment>
<dbReference type="Gene3D" id="2.100.10.30">
    <property type="entry name" value="Jacalin-like lectin domain"/>
    <property type="match status" value="1"/>
</dbReference>
<dbReference type="EMBL" id="JADBGQ010000004">
    <property type="protein sequence ID" value="KAG5399650.1"/>
    <property type="molecule type" value="Genomic_DNA"/>
</dbReference>
<dbReference type="InterPro" id="IPR006527">
    <property type="entry name" value="F-box-assoc_dom_typ1"/>
</dbReference>
<accession>A0ABQ7MME1</accession>
<dbReference type="PANTHER" id="PTHR47293:SF66">
    <property type="entry name" value="JACALIN-RELATED LECTIN 11-RELATED"/>
    <property type="match status" value="1"/>
</dbReference>
<dbReference type="Proteomes" id="UP000823674">
    <property type="component" value="Chromosome A04"/>
</dbReference>
<dbReference type="SUPFAM" id="SSF51101">
    <property type="entry name" value="Mannose-binding lectins"/>
    <property type="match status" value="1"/>
</dbReference>
<dbReference type="PROSITE" id="PS51752">
    <property type="entry name" value="JACALIN_LECTIN"/>
    <property type="match status" value="1"/>
</dbReference>
<keyword evidence="5" id="KW-1185">Reference proteome</keyword>
<evidence type="ECO:0000259" key="3">
    <source>
        <dbReference type="PROSITE" id="PS51752"/>
    </source>
</evidence>
<evidence type="ECO:0000256" key="2">
    <source>
        <dbReference type="ARBA" id="ARBA00022734"/>
    </source>
</evidence>
<dbReference type="InterPro" id="IPR036404">
    <property type="entry name" value="Jacalin-like_lectin_dom_sf"/>
</dbReference>
<dbReference type="Pfam" id="PF01419">
    <property type="entry name" value="Jacalin"/>
    <property type="match status" value="1"/>
</dbReference>
<feature type="domain" description="Jacalin-type lectin" evidence="3">
    <location>
        <begin position="186"/>
        <end position="303"/>
    </location>
</feature>
<reference evidence="4 5" key="1">
    <citation type="submission" date="2021-03" db="EMBL/GenBank/DDBJ databases">
        <authorList>
            <person name="King G.J."/>
            <person name="Bancroft I."/>
            <person name="Baten A."/>
            <person name="Bloomfield J."/>
            <person name="Borpatragohain P."/>
            <person name="He Z."/>
            <person name="Irish N."/>
            <person name="Irwin J."/>
            <person name="Liu K."/>
            <person name="Mauleon R.P."/>
            <person name="Moore J."/>
            <person name="Morris R."/>
            <person name="Ostergaard L."/>
            <person name="Wang B."/>
            <person name="Wells R."/>
        </authorList>
    </citation>
    <scope>NUCLEOTIDE SEQUENCE [LARGE SCALE GENOMIC DNA]</scope>
    <source>
        <strain evidence="4">R-o-18</strain>
        <tissue evidence="4">Leaf</tissue>
    </source>
</reference>
<evidence type="ECO:0000256" key="1">
    <source>
        <dbReference type="ARBA" id="ARBA00006568"/>
    </source>
</evidence>
<evidence type="ECO:0000313" key="4">
    <source>
        <dbReference type="EMBL" id="KAG5399650.1"/>
    </source>
</evidence>
<gene>
    <name evidence="4" type="primary">A04g500390.1_BraROA</name>
    <name evidence="4" type="ORF">IGI04_014257</name>
</gene>
<proteinExistence type="inferred from homology"/>
<dbReference type="Pfam" id="PF07734">
    <property type="entry name" value="FBA_1"/>
    <property type="match status" value="1"/>
</dbReference>
<evidence type="ECO:0000313" key="5">
    <source>
        <dbReference type="Proteomes" id="UP000823674"/>
    </source>
</evidence>
<keyword evidence="2" id="KW-0430">Lectin</keyword>
<organism evidence="4 5">
    <name type="scientific">Brassica rapa subsp. trilocularis</name>
    <dbReference type="NCBI Taxonomy" id="1813537"/>
    <lineage>
        <taxon>Eukaryota</taxon>
        <taxon>Viridiplantae</taxon>
        <taxon>Streptophyta</taxon>
        <taxon>Embryophyta</taxon>
        <taxon>Tracheophyta</taxon>
        <taxon>Spermatophyta</taxon>
        <taxon>Magnoliopsida</taxon>
        <taxon>eudicotyledons</taxon>
        <taxon>Gunneridae</taxon>
        <taxon>Pentapetalae</taxon>
        <taxon>rosids</taxon>
        <taxon>malvids</taxon>
        <taxon>Brassicales</taxon>
        <taxon>Brassicaceae</taxon>
        <taxon>Brassiceae</taxon>
        <taxon>Brassica</taxon>
    </lineage>
</organism>